<dbReference type="Proteomes" id="UP001296776">
    <property type="component" value="Unassembled WGS sequence"/>
</dbReference>
<dbReference type="AlphaFoldDB" id="A0AAJ0U172"/>
<keyword evidence="4" id="KW-1185">Reference proteome</keyword>
<feature type="domain" description="Transposase (putative) YhgA-like" evidence="2">
    <location>
        <begin position="177"/>
        <end position="309"/>
    </location>
</feature>
<dbReference type="PANTHER" id="PTHR34611">
    <property type="match status" value="1"/>
</dbReference>
<dbReference type="EMBL" id="NRSJ01000002">
    <property type="protein sequence ID" value="MBK1703380.1"/>
    <property type="molecule type" value="Genomic_DNA"/>
</dbReference>
<gene>
    <name evidence="3" type="ORF">CKO40_02140</name>
</gene>
<dbReference type="GO" id="GO:0006310">
    <property type="term" value="P:DNA recombination"/>
    <property type="evidence" value="ECO:0007669"/>
    <property type="project" value="TreeGrafter"/>
</dbReference>
<evidence type="ECO:0000259" key="2">
    <source>
        <dbReference type="Pfam" id="PF04754"/>
    </source>
</evidence>
<name>A0AAJ0U172_9GAMM</name>
<sequence length="421" mass="47604">MSSGWLAEQSLGKPPAVDEINNPHDVYFRERFTRREIAQDFLRQHLPVELLEVVDLESLEISKDSDVSKELRASYSDLVYRLRWRVLDEADPAAPERADPAAPEQADPAGPERVDPAVPEQASAQGARHSVAPSLSAGQGEAAQATSDQADAAALDPADAAATRDQTAAPATLALHVSILFERKSQTDDWVLLQRLRDIALQGEAYRKQHPEAKTLPPVYPLVLYHGQSVWRMPSDFHALIRPLPEALKPYVPQFRYALHDLSPRSDAEIKGDVLTRLVQLAMRWIVSDQPLEHLERLIRLIEQIADRDTALQILESLLRYYVQGTRRVEEDDARRLLEQTAPGDPIMQTFIDRSLEQGREQGIEQGREQGKAEILLRLMERKFGPTDARRRQQIREADAETLLEWSERVLTSETPEAVFH</sequence>
<comment type="caution">
    <text evidence="3">The sequence shown here is derived from an EMBL/GenBank/DDBJ whole genome shotgun (WGS) entry which is preliminary data.</text>
</comment>
<dbReference type="InterPro" id="IPR006842">
    <property type="entry name" value="Transposase_31"/>
</dbReference>
<feature type="domain" description="Transposase (putative) YhgA-like" evidence="2">
    <location>
        <begin position="22"/>
        <end position="83"/>
    </location>
</feature>
<feature type="compositionally biased region" description="Low complexity" evidence="1">
    <location>
        <begin position="100"/>
        <end position="109"/>
    </location>
</feature>
<dbReference type="InterPro" id="IPR051699">
    <property type="entry name" value="Rpn/YhgA-like_nuclease"/>
</dbReference>
<feature type="region of interest" description="Disordered" evidence="1">
    <location>
        <begin position="91"/>
        <end position="163"/>
    </location>
</feature>
<accession>A0AAJ0U172</accession>
<reference evidence="3" key="2">
    <citation type="journal article" date="2020" name="Microorganisms">
        <title>Osmotic Adaptation and Compatible Solute Biosynthesis of Phototrophic Bacteria as Revealed from Genome Analyses.</title>
        <authorList>
            <person name="Imhoff J.F."/>
            <person name="Rahn T."/>
            <person name="Kunzel S."/>
            <person name="Keller A."/>
            <person name="Neulinger S.C."/>
        </authorList>
    </citation>
    <scope>NUCLEOTIDE SEQUENCE</scope>
    <source>
        <strain evidence="3">DSM 11080</strain>
    </source>
</reference>
<dbReference type="Pfam" id="PF04754">
    <property type="entry name" value="Transposase_31"/>
    <property type="match status" value="2"/>
</dbReference>
<dbReference type="RefSeq" id="WP_200344289.1">
    <property type="nucleotide sequence ID" value="NZ_NRSJ01000002.1"/>
</dbReference>
<evidence type="ECO:0000313" key="4">
    <source>
        <dbReference type="Proteomes" id="UP001296776"/>
    </source>
</evidence>
<evidence type="ECO:0000256" key="1">
    <source>
        <dbReference type="SAM" id="MobiDB-lite"/>
    </source>
</evidence>
<protein>
    <recommendedName>
        <fullName evidence="2">Transposase (putative) YhgA-like domain-containing protein</fullName>
    </recommendedName>
</protein>
<feature type="compositionally biased region" description="Low complexity" evidence="1">
    <location>
        <begin position="142"/>
        <end position="163"/>
    </location>
</feature>
<organism evidence="3 4">
    <name type="scientific">Halochromatium glycolicum</name>
    <dbReference type="NCBI Taxonomy" id="85075"/>
    <lineage>
        <taxon>Bacteria</taxon>
        <taxon>Pseudomonadati</taxon>
        <taxon>Pseudomonadota</taxon>
        <taxon>Gammaproteobacteria</taxon>
        <taxon>Chromatiales</taxon>
        <taxon>Chromatiaceae</taxon>
        <taxon>Halochromatium</taxon>
    </lineage>
</organism>
<proteinExistence type="predicted"/>
<reference evidence="3" key="1">
    <citation type="submission" date="2017-08" db="EMBL/GenBank/DDBJ databases">
        <authorList>
            <person name="Imhoff J.F."/>
            <person name="Rahn T."/>
            <person name="Kuenzel S."/>
            <person name="Neulinger S.C."/>
        </authorList>
    </citation>
    <scope>NUCLEOTIDE SEQUENCE</scope>
    <source>
        <strain evidence="3">DSM 11080</strain>
    </source>
</reference>
<evidence type="ECO:0000313" key="3">
    <source>
        <dbReference type="EMBL" id="MBK1703380.1"/>
    </source>
</evidence>
<dbReference type="GO" id="GO:1990238">
    <property type="term" value="F:double-stranded DNA endonuclease activity"/>
    <property type="evidence" value="ECO:0007669"/>
    <property type="project" value="TreeGrafter"/>
</dbReference>
<dbReference type="PANTHER" id="PTHR34611:SF2">
    <property type="entry name" value="INACTIVE RECOMBINATION-PROMOTING NUCLEASE-LIKE PROTEIN RPNE-RELATED"/>
    <property type="match status" value="1"/>
</dbReference>